<name>A0AA39WMI6_9PEZI</name>
<comment type="caution">
    <text evidence="1">The sequence shown here is derived from an EMBL/GenBank/DDBJ whole genome shotgun (WGS) entry which is preliminary data.</text>
</comment>
<organism evidence="1 2">
    <name type="scientific">Bombardia bombarda</name>
    <dbReference type="NCBI Taxonomy" id="252184"/>
    <lineage>
        <taxon>Eukaryota</taxon>
        <taxon>Fungi</taxon>
        <taxon>Dikarya</taxon>
        <taxon>Ascomycota</taxon>
        <taxon>Pezizomycotina</taxon>
        <taxon>Sordariomycetes</taxon>
        <taxon>Sordariomycetidae</taxon>
        <taxon>Sordariales</taxon>
        <taxon>Lasiosphaeriaceae</taxon>
        <taxon>Bombardia</taxon>
    </lineage>
</organism>
<sequence length="113" mass="12720">MADRTQAYKVFLIRSNRLMRRVYPGPTRSLLLHQTILILTILRLLAHPLFSVTRSSFTVVTTSTTYTIITTPVYIQLSISTAGLGWILGFLTNVFQDPVKVDPGLSWFAIGFC</sequence>
<dbReference type="Proteomes" id="UP001174934">
    <property type="component" value="Unassembled WGS sequence"/>
</dbReference>
<reference evidence="1" key="1">
    <citation type="submission" date="2023-06" db="EMBL/GenBank/DDBJ databases">
        <title>Genome-scale phylogeny and comparative genomics of the fungal order Sordariales.</title>
        <authorList>
            <consortium name="Lawrence Berkeley National Laboratory"/>
            <person name="Hensen N."/>
            <person name="Bonometti L."/>
            <person name="Westerberg I."/>
            <person name="Brannstrom I.O."/>
            <person name="Guillou S."/>
            <person name="Cros-Aarteil S."/>
            <person name="Calhoun S."/>
            <person name="Haridas S."/>
            <person name="Kuo A."/>
            <person name="Mondo S."/>
            <person name="Pangilinan J."/>
            <person name="Riley R."/>
            <person name="LaButti K."/>
            <person name="Andreopoulos B."/>
            <person name="Lipzen A."/>
            <person name="Chen C."/>
            <person name="Yanf M."/>
            <person name="Daum C."/>
            <person name="Ng V."/>
            <person name="Clum A."/>
            <person name="Steindorff A."/>
            <person name="Ohm R."/>
            <person name="Martin F."/>
            <person name="Silar P."/>
            <person name="Natvig D."/>
            <person name="Lalanne C."/>
            <person name="Gautier V."/>
            <person name="Ament-velasquez S.L."/>
            <person name="Kruys A."/>
            <person name="Hutchinson M.I."/>
            <person name="Powell A.J."/>
            <person name="Barry K."/>
            <person name="Miller A.N."/>
            <person name="Grigoriev I.V."/>
            <person name="Debuchy R."/>
            <person name="Gladieux P."/>
            <person name="Thoren M.H."/>
            <person name="Johannesson H."/>
        </authorList>
    </citation>
    <scope>NUCLEOTIDE SEQUENCE</scope>
    <source>
        <strain evidence="1">SMH3391-2</strain>
    </source>
</reference>
<proteinExistence type="predicted"/>
<dbReference type="AlphaFoldDB" id="A0AA39WMI6"/>
<dbReference type="EMBL" id="JAULSR010000005">
    <property type="protein sequence ID" value="KAK0618000.1"/>
    <property type="molecule type" value="Genomic_DNA"/>
</dbReference>
<protein>
    <submittedName>
        <fullName evidence="1">Uncharacterized protein</fullName>
    </submittedName>
</protein>
<evidence type="ECO:0000313" key="1">
    <source>
        <dbReference type="EMBL" id="KAK0618000.1"/>
    </source>
</evidence>
<accession>A0AA39WMI6</accession>
<gene>
    <name evidence="1" type="ORF">B0T17DRAFT_319885</name>
</gene>
<evidence type="ECO:0000313" key="2">
    <source>
        <dbReference type="Proteomes" id="UP001174934"/>
    </source>
</evidence>
<keyword evidence="2" id="KW-1185">Reference proteome</keyword>